<feature type="chain" id="PRO_5008787144" evidence="1">
    <location>
        <begin position="22"/>
        <end position="128"/>
    </location>
</feature>
<reference evidence="2 4" key="2">
    <citation type="journal article" date="2013" name="Nature">
        <title>Insights into bilaterian evolution from three spiralian genomes.</title>
        <authorList>
            <person name="Simakov O."/>
            <person name="Marletaz F."/>
            <person name="Cho S.J."/>
            <person name="Edsinger-Gonzales E."/>
            <person name="Havlak P."/>
            <person name="Hellsten U."/>
            <person name="Kuo D.H."/>
            <person name="Larsson T."/>
            <person name="Lv J."/>
            <person name="Arendt D."/>
            <person name="Savage R."/>
            <person name="Osoegawa K."/>
            <person name="de Jong P."/>
            <person name="Grimwood J."/>
            <person name="Chapman J.A."/>
            <person name="Shapiro H."/>
            <person name="Aerts A."/>
            <person name="Otillar R.P."/>
            <person name="Terry A.Y."/>
            <person name="Boore J.L."/>
            <person name="Grigoriev I.V."/>
            <person name="Lindberg D.R."/>
            <person name="Seaver E.C."/>
            <person name="Weisblat D.A."/>
            <person name="Putnam N.H."/>
            <person name="Rokhsar D.S."/>
        </authorList>
    </citation>
    <scope>NUCLEOTIDE SEQUENCE</scope>
    <source>
        <strain evidence="2 4">I ESC-2004</strain>
    </source>
</reference>
<keyword evidence="1" id="KW-0732">Signal</keyword>
<gene>
    <name evidence="2" type="ORF">CAPTEDRAFT_212332</name>
</gene>
<evidence type="ECO:0000313" key="3">
    <source>
        <dbReference type="EnsemblMetazoa" id="CapteP212332"/>
    </source>
</evidence>
<organism evidence="2">
    <name type="scientific">Capitella teleta</name>
    <name type="common">Polychaete worm</name>
    <dbReference type="NCBI Taxonomy" id="283909"/>
    <lineage>
        <taxon>Eukaryota</taxon>
        <taxon>Metazoa</taxon>
        <taxon>Spiralia</taxon>
        <taxon>Lophotrochozoa</taxon>
        <taxon>Annelida</taxon>
        <taxon>Polychaeta</taxon>
        <taxon>Sedentaria</taxon>
        <taxon>Scolecida</taxon>
        <taxon>Capitellidae</taxon>
        <taxon>Capitella</taxon>
    </lineage>
</organism>
<evidence type="ECO:0000313" key="2">
    <source>
        <dbReference type="EMBL" id="ELT92080.1"/>
    </source>
</evidence>
<reference evidence="3" key="3">
    <citation type="submission" date="2015-06" db="UniProtKB">
        <authorList>
            <consortium name="EnsemblMetazoa"/>
        </authorList>
    </citation>
    <scope>IDENTIFICATION</scope>
</reference>
<feature type="signal peptide" evidence="1">
    <location>
        <begin position="1"/>
        <end position="21"/>
    </location>
</feature>
<dbReference type="AlphaFoldDB" id="R7TLU9"/>
<dbReference type="Proteomes" id="UP000014760">
    <property type="component" value="Unassembled WGS sequence"/>
</dbReference>
<reference evidence="4" key="1">
    <citation type="submission" date="2012-12" db="EMBL/GenBank/DDBJ databases">
        <authorList>
            <person name="Hellsten U."/>
            <person name="Grimwood J."/>
            <person name="Chapman J.A."/>
            <person name="Shapiro H."/>
            <person name="Aerts A."/>
            <person name="Otillar R.P."/>
            <person name="Terry A.Y."/>
            <person name="Boore J.L."/>
            <person name="Simakov O."/>
            <person name="Marletaz F."/>
            <person name="Cho S.-J."/>
            <person name="Edsinger-Gonzales E."/>
            <person name="Havlak P."/>
            <person name="Kuo D.-H."/>
            <person name="Larsson T."/>
            <person name="Lv J."/>
            <person name="Arendt D."/>
            <person name="Savage R."/>
            <person name="Osoegawa K."/>
            <person name="de Jong P."/>
            <person name="Lindberg D.R."/>
            <person name="Seaver E.C."/>
            <person name="Weisblat D.A."/>
            <person name="Putnam N.H."/>
            <person name="Grigoriev I.V."/>
            <person name="Rokhsar D.S."/>
        </authorList>
    </citation>
    <scope>NUCLEOTIDE SEQUENCE</scope>
    <source>
        <strain evidence="4">I ESC-2004</strain>
    </source>
</reference>
<protein>
    <submittedName>
        <fullName evidence="2 3">Uncharacterized protein</fullName>
    </submittedName>
</protein>
<dbReference type="EnsemblMetazoa" id="CapteT212332">
    <property type="protein sequence ID" value="CapteP212332"/>
    <property type="gene ID" value="CapteG212332"/>
</dbReference>
<evidence type="ECO:0000313" key="4">
    <source>
        <dbReference type="Proteomes" id="UP000014760"/>
    </source>
</evidence>
<name>R7TLU9_CAPTE</name>
<dbReference type="EMBL" id="AMQN01013492">
    <property type="status" value="NOT_ANNOTATED_CDS"/>
    <property type="molecule type" value="Genomic_DNA"/>
</dbReference>
<accession>R7TLU9</accession>
<dbReference type="HOGENOM" id="CLU_1961675_0_0_1"/>
<sequence length="128" mass="14402">MGISCTCTLWFIRLFFHPSMHYKSTLWSLWAPGAMRCENSAAFLDDPLTDELEFMRIEGFMFVECVPDSLLSVQLTPPVPMATTNSLDIATDASASKRPSMECYTSVMRNTVKGLAIRDQNISRIVLL</sequence>
<evidence type="ECO:0000256" key="1">
    <source>
        <dbReference type="SAM" id="SignalP"/>
    </source>
</evidence>
<proteinExistence type="predicted"/>
<keyword evidence="4" id="KW-1185">Reference proteome</keyword>
<dbReference type="EMBL" id="KB310261">
    <property type="protein sequence ID" value="ELT92080.1"/>
    <property type="molecule type" value="Genomic_DNA"/>
</dbReference>